<proteinExistence type="predicted"/>
<comment type="caution">
    <text evidence="2">The sequence shown here is derived from an EMBL/GenBank/DDBJ whole genome shotgun (WGS) entry which is preliminary data.</text>
</comment>
<dbReference type="Proteomes" id="UP001162483">
    <property type="component" value="Unassembled WGS sequence"/>
</dbReference>
<keyword evidence="1" id="KW-0472">Membrane</keyword>
<gene>
    <name evidence="2" type="ORF">SPARVUS_LOCUS1600407</name>
</gene>
<feature type="transmembrane region" description="Helical" evidence="1">
    <location>
        <begin position="23"/>
        <end position="44"/>
    </location>
</feature>
<protein>
    <submittedName>
        <fullName evidence="2">Uncharacterized protein</fullName>
    </submittedName>
</protein>
<sequence length="49" mass="5610">MVSPPLSEPEQALIQQVYDMHRAVLLLCFNVPVCSVFPLFLYSAEWLLT</sequence>
<keyword evidence="1" id="KW-0812">Transmembrane</keyword>
<reference evidence="2" key="1">
    <citation type="submission" date="2023-05" db="EMBL/GenBank/DDBJ databases">
        <authorList>
            <person name="Stuckert A."/>
        </authorList>
    </citation>
    <scope>NUCLEOTIDE SEQUENCE</scope>
</reference>
<evidence type="ECO:0000313" key="2">
    <source>
        <dbReference type="EMBL" id="CAI9539484.1"/>
    </source>
</evidence>
<accession>A0ABN9ATX6</accession>
<name>A0ABN9ATX6_9NEOB</name>
<evidence type="ECO:0000256" key="1">
    <source>
        <dbReference type="SAM" id="Phobius"/>
    </source>
</evidence>
<keyword evidence="1" id="KW-1133">Transmembrane helix</keyword>
<organism evidence="2 3">
    <name type="scientific">Staurois parvus</name>
    <dbReference type="NCBI Taxonomy" id="386267"/>
    <lineage>
        <taxon>Eukaryota</taxon>
        <taxon>Metazoa</taxon>
        <taxon>Chordata</taxon>
        <taxon>Craniata</taxon>
        <taxon>Vertebrata</taxon>
        <taxon>Euteleostomi</taxon>
        <taxon>Amphibia</taxon>
        <taxon>Batrachia</taxon>
        <taxon>Anura</taxon>
        <taxon>Neobatrachia</taxon>
        <taxon>Ranoidea</taxon>
        <taxon>Ranidae</taxon>
        <taxon>Staurois</taxon>
    </lineage>
</organism>
<dbReference type="EMBL" id="CATNWA010001218">
    <property type="protein sequence ID" value="CAI9539484.1"/>
    <property type="molecule type" value="Genomic_DNA"/>
</dbReference>
<evidence type="ECO:0000313" key="3">
    <source>
        <dbReference type="Proteomes" id="UP001162483"/>
    </source>
</evidence>
<keyword evidence="3" id="KW-1185">Reference proteome</keyword>